<reference evidence="5 6" key="1">
    <citation type="submission" date="2017-04" db="EMBL/GenBank/DDBJ databases">
        <authorList>
            <person name="Afonso C.L."/>
            <person name="Miller P.J."/>
            <person name="Scott M.A."/>
            <person name="Spackman E."/>
            <person name="Goraichik I."/>
            <person name="Dimitrov K.M."/>
            <person name="Suarez D.L."/>
            <person name="Swayne D.E."/>
        </authorList>
    </citation>
    <scope>NUCLEOTIDE SEQUENCE [LARGE SCALE GENOMIC DNA]</scope>
    <source>
        <strain evidence="5 6">CGMCC 1.10972</strain>
    </source>
</reference>
<dbReference type="PANTHER" id="PTHR30502">
    <property type="entry name" value="2-KETO-3-DEOXY-L-RHAMNONATE ALDOLASE"/>
    <property type="match status" value="1"/>
</dbReference>
<evidence type="ECO:0000256" key="1">
    <source>
        <dbReference type="ARBA" id="ARBA00005568"/>
    </source>
</evidence>
<dbReference type="EMBL" id="FWXR01000002">
    <property type="protein sequence ID" value="SMC46406.1"/>
    <property type="molecule type" value="Genomic_DNA"/>
</dbReference>
<keyword evidence="6" id="KW-1185">Reference proteome</keyword>
<dbReference type="PANTHER" id="PTHR30502:SF0">
    <property type="entry name" value="PHOSPHOENOLPYRUVATE CARBOXYLASE FAMILY PROTEIN"/>
    <property type="match status" value="1"/>
</dbReference>
<dbReference type="InterPro" id="IPR015813">
    <property type="entry name" value="Pyrv/PenolPyrv_kinase-like_dom"/>
</dbReference>
<evidence type="ECO:0000256" key="2">
    <source>
        <dbReference type="ARBA" id="ARBA00022723"/>
    </source>
</evidence>
<dbReference type="InterPro" id="IPR040442">
    <property type="entry name" value="Pyrv_kinase-like_dom_sf"/>
</dbReference>
<gene>
    <name evidence="5" type="ORF">SAMN06297251_102343</name>
</gene>
<name>A0A1W1ZDG6_9HYPH</name>
<sequence>MTHDMTNRFRRMLAERREMPPLGTWLMSAAPGPSEAIGHCGFDFVVVDMEHVPVEVAQLPEILRAVGCTPAEPVVRLPWNDKVTIKKALDAGAQTIMIPFVETAEEARAAVAAAKYPPVGIRGVAAIHRASRYGAQPEYLKRANDETMVIVQLETPEAVSRLKEIAAVPGVDAVFVGPGDLSAAMGHLGDIGHEAVQAALQAAAKEAREAGTFIGIVGPNPAMVKQFLDYGYSFSAMASDIAMMTGRARDWLGELRGKPVEASKTTVSAY</sequence>
<dbReference type="Gene3D" id="3.20.20.60">
    <property type="entry name" value="Phosphoenolpyruvate-binding domains"/>
    <property type="match status" value="1"/>
</dbReference>
<dbReference type="AlphaFoldDB" id="A0A1W1ZDG6"/>
<dbReference type="Proteomes" id="UP000192656">
    <property type="component" value="Unassembled WGS sequence"/>
</dbReference>
<dbReference type="InterPro" id="IPR005000">
    <property type="entry name" value="Aldolase/citrate-lyase_domain"/>
</dbReference>
<keyword evidence="2" id="KW-0479">Metal-binding</keyword>
<dbReference type="Pfam" id="PF03328">
    <property type="entry name" value="HpcH_HpaI"/>
    <property type="match status" value="1"/>
</dbReference>
<evidence type="ECO:0000313" key="6">
    <source>
        <dbReference type="Proteomes" id="UP000192656"/>
    </source>
</evidence>
<dbReference type="GO" id="GO:0005737">
    <property type="term" value="C:cytoplasm"/>
    <property type="evidence" value="ECO:0007669"/>
    <property type="project" value="TreeGrafter"/>
</dbReference>
<dbReference type="InterPro" id="IPR050251">
    <property type="entry name" value="HpcH-HpaI_aldolase"/>
</dbReference>
<accession>A0A1W1ZDG6</accession>
<dbReference type="RefSeq" id="WP_084408773.1">
    <property type="nucleotide sequence ID" value="NZ_FWXR01000002.1"/>
</dbReference>
<dbReference type="SUPFAM" id="SSF51621">
    <property type="entry name" value="Phosphoenolpyruvate/pyruvate domain"/>
    <property type="match status" value="1"/>
</dbReference>
<proteinExistence type="inferred from homology"/>
<comment type="similarity">
    <text evidence="1">Belongs to the HpcH/HpaI aldolase family.</text>
</comment>
<dbReference type="GO" id="GO:0046872">
    <property type="term" value="F:metal ion binding"/>
    <property type="evidence" value="ECO:0007669"/>
    <property type="project" value="UniProtKB-KW"/>
</dbReference>
<organism evidence="5 6">
    <name type="scientific">Fulvimarina manganoxydans</name>
    <dbReference type="NCBI Taxonomy" id="937218"/>
    <lineage>
        <taxon>Bacteria</taxon>
        <taxon>Pseudomonadati</taxon>
        <taxon>Pseudomonadota</taxon>
        <taxon>Alphaproteobacteria</taxon>
        <taxon>Hyphomicrobiales</taxon>
        <taxon>Aurantimonadaceae</taxon>
        <taxon>Fulvimarina</taxon>
    </lineage>
</organism>
<evidence type="ECO:0000313" key="5">
    <source>
        <dbReference type="EMBL" id="SMC46406.1"/>
    </source>
</evidence>
<dbReference type="GO" id="GO:0016832">
    <property type="term" value="F:aldehyde-lyase activity"/>
    <property type="evidence" value="ECO:0007669"/>
    <property type="project" value="TreeGrafter"/>
</dbReference>
<keyword evidence="3" id="KW-0456">Lyase</keyword>
<feature type="domain" description="HpcH/HpaI aldolase/citrate lyase" evidence="4">
    <location>
        <begin position="23"/>
        <end position="242"/>
    </location>
</feature>
<evidence type="ECO:0000256" key="3">
    <source>
        <dbReference type="ARBA" id="ARBA00023239"/>
    </source>
</evidence>
<dbReference type="STRING" id="937218.SAMN06297251_102343"/>
<protein>
    <submittedName>
        <fullName evidence="5">2-dehydro-3-deoxyglucarate aldolase/4-hydroxy-2-oxoheptanedioate aldolase</fullName>
    </submittedName>
</protein>
<evidence type="ECO:0000259" key="4">
    <source>
        <dbReference type="Pfam" id="PF03328"/>
    </source>
</evidence>